<comment type="caution">
    <text evidence="8">The sequence shown here is derived from an EMBL/GenBank/DDBJ whole genome shotgun (WGS) entry which is preliminary data.</text>
</comment>
<dbReference type="GO" id="GO:0008270">
    <property type="term" value="F:zinc ion binding"/>
    <property type="evidence" value="ECO:0007669"/>
    <property type="project" value="UniProtKB-KW"/>
</dbReference>
<dbReference type="Gene3D" id="3.30.40.10">
    <property type="entry name" value="Zinc/RING finger domain, C3HC4 (zinc finger)"/>
    <property type="match status" value="2"/>
</dbReference>
<feature type="compositionally biased region" description="Basic and acidic residues" evidence="5">
    <location>
        <begin position="198"/>
        <end position="209"/>
    </location>
</feature>
<keyword evidence="2 4" id="KW-0863">Zinc-finger</keyword>
<dbReference type="PANTHER" id="PTHR15898">
    <property type="entry name" value="BIFUNCTIONAL APOPTOSIS REGULATOR"/>
    <property type="match status" value="1"/>
</dbReference>
<dbReference type="SMART" id="SM00184">
    <property type="entry name" value="RING"/>
    <property type="match status" value="2"/>
</dbReference>
<dbReference type="EMBL" id="JAHUZN010000009">
    <property type="protein sequence ID" value="KAG8484368.1"/>
    <property type="molecule type" value="Genomic_DNA"/>
</dbReference>
<dbReference type="PROSITE" id="PS50135">
    <property type="entry name" value="ZF_ZZ_2"/>
    <property type="match status" value="1"/>
</dbReference>
<reference evidence="8 9" key="1">
    <citation type="journal article" date="2021" name="bioRxiv">
        <title>The Gossypium anomalum genome as a resource for cotton improvement and evolutionary analysis of hybrid incompatibility.</title>
        <authorList>
            <person name="Grover C.E."/>
            <person name="Yuan D."/>
            <person name="Arick M.A."/>
            <person name="Miller E.R."/>
            <person name="Hu G."/>
            <person name="Peterson D.G."/>
            <person name="Wendel J.F."/>
            <person name="Udall J.A."/>
        </authorList>
    </citation>
    <scope>NUCLEOTIDE SEQUENCE [LARGE SCALE GENOMIC DNA]</scope>
    <source>
        <strain evidence="8">JFW-Udall</strain>
        <tissue evidence="8">Leaf</tissue>
    </source>
</reference>
<evidence type="ECO:0000256" key="5">
    <source>
        <dbReference type="SAM" id="MobiDB-lite"/>
    </source>
</evidence>
<accession>A0A8J5Y8W3</accession>
<dbReference type="FunFam" id="3.30.60.90:FF:000014">
    <property type="entry name" value="E3 ubiquitin-protein ligase PRT1"/>
    <property type="match status" value="1"/>
</dbReference>
<dbReference type="GO" id="GO:0061630">
    <property type="term" value="F:ubiquitin protein ligase activity"/>
    <property type="evidence" value="ECO:0007669"/>
    <property type="project" value="TreeGrafter"/>
</dbReference>
<evidence type="ECO:0000259" key="6">
    <source>
        <dbReference type="PROSITE" id="PS50089"/>
    </source>
</evidence>
<evidence type="ECO:0000256" key="3">
    <source>
        <dbReference type="ARBA" id="ARBA00022833"/>
    </source>
</evidence>
<feature type="domain" description="ZZ-type" evidence="7">
    <location>
        <begin position="355"/>
        <end position="419"/>
    </location>
</feature>
<dbReference type="GO" id="GO:0043161">
    <property type="term" value="P:proteasome-mediated ubiquitin-dependent protein catabolic process"/>
    <property type="evidence" value="ECO:0007669"/>
    <property type="project" value="TreeGrafter"/>
</dbReference>
<dbReference type="InterPro" id="IPR000433">
    <property type="entry name" value="Znf_ZZ"/>
</dbReference>
<dbReference type="Gene3D" id="3.30.60.90">
    <property type="match status" value="1"/>
</dbReference>
<organism evidence="8 9">
    <name type="scientific">Gossypium anomalum</name>
    <dbReference type="NCBI Taxonomy" id="47600"/>
    <lineage>
        <taxon>Eukaryota</taxon>
        <taxon>Viridiplantae</taxon>
        <taxon>Streptophyta</taxon>
        <taxon>Embryophyta</taxon>
        <taxon>Tracheophyta</taxon>
        <taxon>Spermatophyta</taxon>
        <taxon>Magnoliopsida</taxon>
        <taxon>eudicotyledons</taxon>
        <taxon>Gunneridae</taxon>
        <taxon>Pentapetalae</taxon>
        <taxon>rosids</taxon>
        <taxon>malvids</taxon>
        <taxon>Malvales</taxon>
        <taxon>Malvaceae</taxon>
        <taxon>Malvoideae</taxon>
        <taxon>Gossypium</taxon>
    </lineage>
</organism>
<evidence type="ECO:0000256" key="2">
    <source>
        <dbReference type="ARBA" id="ARBA00022771"/>
    </source>
</evidence>
<dbReference type="AlphaFoldDB" id="A0A8J5Y8W3"/>
<feature type="region of interest" description="Disordered" evidence="5">
    <location>
        <begin position="184"/>
        <end position="209"/>
    </location>
</feature>
<dbReference type="PROSITE" id="PS50089">
    <property type="entry name" value="ZF_RING_2"/>
    <property type="match status" value="2"/>
</dbReference>
<gene>
    <name evidence="8" type="ORF">CXB51_022807</name>
</gene>
<dbReference type="InterPro" id="IPR043145">
    <property type="entry name" value="Znf_ZZ_sf"/>
</dbReference>
<evidence type="ECO:0000313" key="8">
    <source>
        <dbReference type="EMBL" id="KAG8484368.1"/>
    </source>
</evidence>
<dbReference type="OrthoDB" id="6270329at2759"/>
<feature type="domain" description="RING-type" evidence="6">
    <location>
        <begin position="232"/>
        <end position="270"/>
    </location>
</feature>
<evidence type="ECO:0000313" key="9">
    <source>
        <dbReference type="Proteomes" id="UP000701853"/>
    </source>
</evidence>
<keyword evidence="1" id="KW-0479">Metal-binding</keyword>
<evidence type="ECO:0000256" key="4">
    <source>
        <dbReference type="PROSITE-ProRule" id="PRU00228"/>
    </source>
</evidence>
<dbReference type="InterPro" id="IPR013083">
    <property type="entry name" value="Znf_RING/FYVE/PHD"/>
</dbReference>
<dbReference type="FunFam" id="3.30.40.10:FF:000489">
    <property type="entry name" value="E3 ubiquitin-protein ligase PRT1"/>
    <property type="match status" value="1"/>
</dbReference>
<dbReference type="Proteomes" id="UP000701853">
    <property type="component" value="Chromosome 9"/>
</dbReference>
<name>A0A8J5Y8W3_9ROSI</name>
<evidence type="ECO:0000256" key="1">
    <source>
        <dbReference type="ARBA" id="ARBA00022723"/>
    </source>
</evidence>
<sequence>MEKEEKINVNIDETLTETENEEHVEDEKEKLDVNLPPEEFPNEFQCCVCLELLYKPVVLACGHMSCFWCVYNAMNHVYQSNCPICRCPFNHFPSVCQLLHFLLLKLYPIAYNRRERQVQEEENEAGRFSLQFDKNLVEPMPCENSDIFRNNQNQPHLEMNIHSESCSKDQESSSSRDSLKMTMQDENGIANKPTTSSKDPEVSRNEPNEGKSWIQNEFEHKDQKVSIADLLCAACKRLLLRPVVLNCGHVYCESCFLIPKDENLRCQVCKSLQPNGFPSVCLILEQFLEEHFPEEYTERQRTLLKEHSCSIQAQRDAKWSVASMSMDFYSSWFLGNGPKVHIGVGCDYCGTRLMNMPMSYNLLQMTPIIGERYRCKDCVEKIGFDLCESCYRAPAKIPGRFNQQHKPEHQLEIVQPLSLSDFLSRLTSEQSDDDISDAPGHTDDASHMPMLSASVQQDEGDGSQDPEDVSPSLILSVDVSLDQEDDSDDPNDNISSDTINQGFNPVNSCNYS</sequence>
<evidence type="ECO:0008006" key="10">
    <source>
        <dbReference type="Google" id="ProtNLM"/>
    </source>
</evidence>
<dbReference type="PANTHER" id="PTHR15898:SF15">
    <property type="entry name" value="E3 UBIQUITIN-PROTEIN LIGASE PRT1-LIKE"/>
    <property type="match status" value="1"/>
</dbReference>
<feature type="domain" description="RING-type" evidence="6">
    <location>
        <begin position="46"/>
        <end position="86"/>
    </location>
</feature>
<dbReference type="SUPFAM" id="SSF57850">
    <property type="entry name" value="RING/U-box"/>
    <property type="match status" value="3"/>
</dbReference>
<feature type="compositionally biased region" description="Polar residues" evidence="5">
    <location>
        <begin position="498"/>
        <end position="512"/>
    </location>
</feature>
<keyword evidence="3" id="KW-0862">Zinc</keyword>
<keyword evidence="9" id="KW-1185">Reference proteome</keyword>
<feature type="compositionally biased region" description="Acidic residues" evidence="5">
    <location>
        <begin position="458"/>
        <end position="468"/>
    </location>
</feature>
<feature type="region of interest" description="Disordered" evidence="5">
    <location>
        <begin position="426"/>
        <end position="512"/>
    </location>
</feature>
<evidence type="ECO:0000259" key="7">
    <source>
        <dbReference type="PROSITE" id="PS50135"/>
    </source>
</evidence>
<protein>
    <recommendedName>
        <fullName evidence="10">E3 ubiquitin-protein ligase PRT1-like</fullName>
    </recommendedName>
</protein>
<feature type="compositionally biased region" description="Acidic residues" evidence="5">
    <location>
        <begin position="481"/>
        <end position="491"/>
    </location>
</feature>
<dbReference type="InterPro" id="IPR001841">
    <property type="entry name" value="Znf_RING"/>
</dbReference>
<proteinExistence type="predicted"/>